<evidence type="ECO:0000313" key="6">
    <source>
        <dbReference type="EMBL" id="QIW12893.1"/>
    </source>
</evidence>
<evidence type="ECO:0000256" key="2">
    <source>
        <dbReference type="ARBA" id="ARBA00023295"/>
    </source>
</evidence>
<evidence type="ECO:0000313" key="8">
    <source>
        <dbReference type="Proteomes" id="UP000681131"/>
    </source>
</evidence>
<dbReference type="SUPFAM" id="SSF51445">
    <property type="entry name" value="(Trans)glycosidases"/>
    <property type="match status" value="2"/>
</dbReference>
<evidence type="ECO:0000256" key="1">
    <source>
        <dbReference type="ARBA" id="ARBA00022801"/>
    </source>
</evidence>
<dbReference type="InterPro" id="IPR001223">
    <property type="entry name" value="Glyco_hydro18_cat"/>
</dbReference>
<dbReference type="Proteomes" id="UP000251120">
    <property type="component" value="Chromosome"/>
</dbReference>
<dbReference type="InterPro" id="IPR050542">
    <property type="entry name" value="Glycosyl_Hydrlase18_Chitinase"/>
</dbReference>
<proteinExistence type="predicted"/>
<keyword evidence="8" id="KW-1185">Reference proteome</keyword>
<organism evidence="5 7">
    <name type="scientific">Francisella adeliensis</name>
    <dbReference type="NCBI Taxonomy" id="2007306"/>
    <lineage>
        <taxon>Bacteria</taxon>
        <taxon>Pseudomonadati</taxon>
        <taxon>Pseudomonadota</taxon>
        <taxon>Gammaproteobacteria</taxon>
        <taxon>Thiotrichales</taxon>
        <taxon>Francisellaceae</taxon>
        <taxon>Francisella</taxon>
    </lineage>
</organism>
<dbReference type="Pfam" id="PF00704">
    <property type="entry name" value="Glyco_hydro_18"/>
    <property type="match status" value="1"/>
</dbReference>
<dbReference type="EMBL" id="CP021781">
    <property type="protein sequence ID" value="AXA34649.1"/>
    <property type="molecule type" value="Genomic_DNA"/>
</dbReference>
<accession>A0A2Z4Y124</accession>
<evidence type="ECO:0000313" key="7">
    <source>
        <dbReference type="Proteomes" id="UP000251120"/>
    </source>
</evidence>
<gene>
    <name evidence="5" type="ORF">CDH04_09675</name>
    <name evidence="6" type="ORF">FZC43_09685</name>
</gene>
<dbReference type="AlphaFoldDB" id="A0A2Z4Y124"/>
<dbReference type="RefSeq" id="WP_112870824.1">
    <property type="nucleotide sequence ID" value="NZ_CP021781.1"/>
</dbReference>
<dbReference type="Gene3D" id="3.20.20.80">
    <property type="entry name" value="Glycosidases"/>
    <property type="match status" value="2"/>
</dbReference>
<dbReference type="EMBL" id="CP043424">
    <property type="protein sequence ID" value="QIW12893.1"/>
    <property type="molecule type" value="Genomic_DNA"/>
</dbReference>
<reference evidence="5 7" key="1">
    <citation type="submission" date="2017-06" db="EMBL/GenBank/DDBJ databases">
        <title>Complete genome of Francisella adeliensis.</title>
        <authorList>
            <person name="Vallesi A."/>
            <person name="Sjodin A."/>
        </authorList>
    </citation>
    <scope>NUCLEOTIDE SEQUENCE [LARGE SCALE GENOMIC DNA]</scope>
    <source>
        <strain evidence="5 7">FDC440</strain>
    </source>
</reference>
<evidence type="ECO:0000259" key="4">
    <source>
        <dbReference type="PROSITE" id="PS51910"/>
    </source>
</evidence>
<feature type="chain" id="PRO_5016325034" evidence="3">
    <location>
        <begin position="22"/>
        <end position="954"/>
    </location>
</feature>
<dbReference type="InterPro" id="IPR017853">
    <property type="entry name" value="GH"/>
</dbReference>
<dbReference type="GO" id="GO:0005975">
    <property type="term" value="P:carbohydrate metabolic process"/>
    <property type="evidence" value="ECO:0007669"/>
    <property type="project" value="InterPro"/>
</dbReference>
<dbReference type="Proteomes" id="UP000681131">
    <property type="component" value="Chromosome"/>
</dbReference>
<protein>
    <submittedName>
        <fullName evidence="5">Chitinase</fullName>
    </submittedName>
</protein>
<dbReference type="GO" id="GO:0016798">
    <property type="term" value="F:hydrolase activity, acting on glycosyl bonds"/>
    <property type="evidence" value="ECO:0007669"/>
    <property type="project" value="UniProtKB-KW"/>
</dbReference>
<feature type="signal peptide" evidence="3">
    <location>
        <begin position="1"/>
        <end position="21"/>
    </location>
</feature>
<evidence type="ECO:0000313" key="5">
    <source>
        <dbReference type="EMBL" id="AXA34649.1"/>
    </source>
</evidence>
<keyword evidence="1" id="KW-0378">Hydrolase</keyword>
<name>A0A2Z4Y124_9GAMM</name>
<keyword evidence="2" id="KW-0326">Glycosidase</keyword>
<dbReference type="PROSITE" id="PS51910">
    <property type="entry name" value="GH18_2"/>
    <property type="match status" value="1"/>
</dbReference>
<keyword evidence="3" id="KW-0732">Signal</keyword>
<dbReference type="PANTHER" id="PTHR45708">
    <property type="entry name" value="ENDOCHITINASE"/>
    <property type="match status" value="1"/>
</dbReference>
<dbReference type="OrthoDB" id="5605398at2"/>
<sequence>MKYFNKLLLVLFILTSTSLIAEEVKKVDEIKTEKTNLMPDRILGGFLDIRTPGSATRVNIEKVKKDGYNLIIAGFGEVYGTDIGFNLSGNNSNLSMQTAIGKIRQAKSLGLKVLLSVGGNPNTFHPGTEVKGLDPKILGKSMTAKQTKALAANIVKFLKKYNLDGIEFSIRKYTSASFINDLTGKIKEIDPNLIIAAEPEINDYKLVTTGRSNDYDMAIQSGNIDYLFLQEYNIYPQYDPNYIAESYNKIIKNSKIPLETKILIGEPTNATAGGINTIYHPGGDGSKSLSTEAAMSLMLPQLELLKHKPRFVGVVGWTLNTAYASDLYGDKKHRAGAFAKSLRDCIYDNICVPKSQNLMGPVIAGYLSLWGRNSSYNVSGQQINSTLVDLKMPKGQEYCDKYPEVCKYNTIIAAYLTYTNSSGFRLTFDGENGNSKKEYTPEEVKEFTKYMGSKGKHVVISVGGKFSHINWKTIDLDSIEKVIQDYGFDGINFDLGYSDIPKTDELVNIATKKIKKVVANISKNRKDTDKFWLTFSPNWQYVTASINKDSKESTFENHKYIELMNHIGMNNIDYIFLKTYSENVREGIYGPDKDQNEEYQKITPLDQYSKFLTSLVWVITTQDGYDANLTKYKQNALIIPPKKLVLLIPATEGATAKGKVYGLNPEGIDNIVKEVAKYDASFGGFALWNIDFDATNIKEGDLSENYSHQPWSMTNIIASISLPEVKGQVTSMPKPKKVVTENSYERTIDTGIINYPYKLGSYTANTIIEFQGKKYKCLSADLIDLCNNNSYIPNGLHGYLAWQELDKNNTAKKVEYKKIILDDETPTYPEGIGDYKPNRVVKAGDNRTFECIDGKETLCNNIIYSPTGDKGYQAWSDITSDVSHLEETNTSQNQYKPQGAEYIYPNGHENYVGGTTVAIGNVVYRCKVGPESSLCPLEAYSPDGKYSKDAWSKV</sequence>
<dbReference type="KEGG" id="fad:CDH04_09675"/>
<dbReference type="PANTHER" id="PTHR45708:SF49">
    <property type="entry name" value="ENDOCHITINASE"/>
    <property type="match status" value="1"/>
</dbReference>
<reference evidence="6 8" key="2">
    <citation type="submission" date="2019-08" db="EMBL/GenBank/DDBJ databases">
        <title>Complete genome sequences of Francisella adeliensis (FSC1325 and FSC1326).</title>
        <authorList>
            <person name="Ohrman C."/>
            <person name="Uneklint I."/>
            <person name="Vallesi A."/>
            <person name="Karlsson L."/>
            <person name="Sjodin A."/>
        </authorList>
    </citation>
    <scope>NUCLEOTIDE SEQUENCE [LARGE SCALE GENOMIC DNA]</scope>
    <source>
        <strain evidence="6 8">FSC1325</strain>
    </source>
</reference>
<feature type="domain" description="GH18" evidence="4">
    <location>
        <begin position="41"/>
        <end position="338"/>
    </location>
</feature>
<evidence type="ECO:0000256" key="3">
    <source>
        <dbReference type="SAM" id="SignalP"/>
    </source>
</evidence>